<evidence type="ECO:0000256" key="2">
    <source>
        <dbReference type="ARBA" id="ARBA00022475"/>
    </source>
</evidence>
<protein>
    <recommendedName>
        <fullName evidence="8">Na+/H+ antiporter subunit E</fullName>
    </recommendedName>
</protein>
<evidence type="ECO:0000256" key="6">
    <source>
        <dbReference type="SAM" id="Phobius"/>
    </source>
</evidence>
<evidence type="ECO:0000256" key="1">
    <source>
        <dbReference type="ARBA" id="ARBA00004651"/>
    </source>
</evidence>
<dbReference type="InterPro" id="IPR002758">
    <property type="entry name" value="Cation_antiport_E"/>
</dbReference>
<keyword evidence="2" id="KW-1003">Cell membrane</keyword>
<dbReference type="PANTHER" id="PTHR34584">
    <property type="entry name" value="NA(+)/H(+) ANTIPORTER SUBUNIT E1"/>
    <property type="match status" value="1"/>
</dbReference>
<organism evidence="7">
    <name type="scientific">marine metagenome</name>
    <dbReference type="NCBI Taxonomy" id="408172"/>
    <lineage>
        <taxon>unclassified sequences</taxon>
        <taxon>metagenomes</taxon>
        <taxon>ecological metagenomes</taxon>
    </lineage>
</organism>
<gene>
    <name evidence="7" type="ORF">METZ01_LOCUS254563</name>
</gene>
<dbReference type="EMBL" id="UINC01068817">
    <property type="protein sequence ID" value="SVC01709.1"/>
    <property type="molecule type" value="Genomic_DNA"/>
</dbReference>
<evidence type="ECO:0008006" key="8">
    <source>
        <dbReference type="Google" id="ProtNLM"/>
    </source>
</evidence>
<dbReference type="PIRSF" id="PIRSF019239">
    <property type="entry name" value="MrpE"/>
    <property type="match status" value="1"/>
</dbReference>
<keyword evidence="3 6" id="KW-0812">Transmembrane</keyword>
<dbReference type="GO" id="GO:0008324">
    <property type="term" value="F:monoatomic cation transmembrane transporter activity"/>
    <property type="evidence" value="ECO:0007669"/>
    <property type="project" value="InterPro"/>
</dbReference>
<evidence type="ECO:0000256" key="3">
    <source>
        <dbReference type="ARBA" id="ARBA00022692"/>
    </source>
</evidence>
<dbReference type="PANTHER" id="PTHR34584:SF1">
    <property type="entry name" value="NA(+)_H(+) ANTIPORTER SUBUNIT E1"/>
    <property type="match status" value="1"/>
</dbReference>
<reference evidence="7" key="1">
    <citation type="submission" date="2018-05" db="EMBL/GenBank/DDBJ databases">
        <authorList>
            <person name="Lanie J.A."/>
            <person name="Ng W.-L."/>
            <person name="Kazmierczak K.M."/>
            <person name="Andrzejewski T.M."/>
            <person name="Davidsen T.M."/>
            <person name="Wayne K.J."/>
            <person name="Tettelin H."/>
            <person name="Glass J.I."/>
            <person name="Rusch D."/>
            <person name="Podicherti R."/>
            <person name="Tsui H.-C.T."/>
            <person name="Winkler M.E."/>
        </authorList>
    </citation>
    <scope>NUCLEOTIDE SEQUENCE</scope>
</reference>
<dbReference type="Pfam" id="PF01899">
    <property type="entry name" value="MNHE"/>
    <property type="match status" value="1"/>
</dbReference>
<proteinExistence type="predicted"/>
<evidence type="ECO:0000256" key="5">
    <source>
        <dbReference type="ARBA" id="ARBA00023136"/>
    </source>
</evidence>
<dbReference type="GO" id="GO:0005886">
    <property type="term" value="C:plasma membrane"/>
    <property type="evidence" value="ECO:0007669"/>
    <property type="project" value="UniProtKB-SubCell"/>
</dbReference>
<name>A0A382IR20_9ZZZZ</name>
<sequence>MSWRLGFNVGAAGLYVVWADQRTWFGVLAGLVVGFALVAVYDLTTGRLNYALRLIRLVRFGAYFLGILVRANLQIAREILTPGFDQKPRILRYPVVHLNPVQTTVLANAITLTPGTLVVDVTHDGGLLYVHCMYAEDREVAIAGLRELDQRLQREVFS</sequence>
<feature type="transmembrane region" description="Helical" evidence="6">
    <location>
        <begin position="24"/>
        <end position="43"/>
    </location>
</feature>
<keyword evidence="4 6" id="KW-1133">Transmembrane helix</keyword>
<dbReference type="AlphaFoldDB" id="A0A382IR20"/>
<comment type="subcellular location">
    <subcellularLocation>
        <location evidence="1">Cell membrane</location>
        <topology evidence="1">Multi-pass membrane protein</topology>
    </subcellularLocation>
</comment>
<accession>A0A382IR20</accession>
<evidence type="ECO:0000313" key="7">
    <source>
        <dbReference type="EMBL" id="SVC01709.1"/>
    </source>
</evidence>
<evidence type="ECO:0000256" key="4">
    <source>
        <dbReference type="ARBA" id="ARBA00022989"/>
    </source>
</evidence>
<keyword evidence="5 6" id="KW-0472">Membrane</keyword>